<dbReference type="CDD" id="cd09873">
    <property type="entry name" value="PIN_Pae0151-like"/>
    <property type="match status" value="1"/>
</dbReference>
<dbReference type="RefSeq" id="WP_309391245.1">
    <property type="nucleotide sequence ID" value="NZ_JADBEO010000017.1"/>
</dbReference>
<dbReference type="InterPro" id="IPR051619">
    <property type="entry name" value="TypeII_TA_RNase_PINc/VapC"/>
</dbReference>
<dbReference type="Proteomes" id="UP001181622">
    <property type="component" value="Unassembled WGS sequence"/>
</dbReference>
<evidence type="ECO:0000313" key="3">
    <source>
        <dbReference type="EMBL" id="MDR4306914.1"/>
    </source>
</evidence>
<evidence type="ECO:0000259" key="2">
    <source>
        <dbReference type="Pfam" id="PF01850"/>
    </source>
</evidence>
<evidence type="ECO:0000256" key="1">
    <source>
        <dbReference type="ARBA" id="ARBA00022842"/>
    </source>
</evidence>
<keyword evidence="1" id="KW-0460">Magnesium</keyword>
<dbReference type="InterPro" id="IPR044153">
    <property type="entry name" value="PIN_Pae0151-like"/>
</dbReference>
<reference evidence="3" key="1">
    <citation type="submission" date="2020-10" db="EMBL/GenBank/DDBJ databases">
        <authorList>
            <person name="Abbas A."/>
            <person name="Razzaq R."/>
            <person name="Waqas M."/>
            <person name="Abbas N."/>
            <person name="Nielsen T.K."/>
            <person name="Hansen L.H."/>
            <person name="Hussain S."/>
            <person name="Shahid M."/>
        </authorList>
    </citation>
    <scope>NUCLEOTIDE SEQUENCE</scope>
    <source>
        <strain evidence="3">S14</strain>
    </source>
</reference>
<feature type="domain" description="PIN" evidence="2">
    <location>
        <begin position="2"/>
        <end position="120"/>
    </location>
</feature>
<accession>A0ABU1DFK9</accession>
<name>A0ABU1DFK9_9HYPH</name>
<dbReference type="EMBL" id="JADBEO010000017">
    <property type="protein sequence ID" value="MDR4306914.1"/>
    <property type="molecule type" value="Genomic_DNA"/>
</dbReference>
<sequence length="140" mass="15067">MIVIDASIALKWVVEEPGSEHAARLLELDEIFGAPDILFAEVANVLCKKVRGGMTSSRQAAVSLAELRRAIGRVGSTVALFDASLRLAIQLNHSAYDCFYLAMAGDGELVTADEAFVRKCRAADVKTMVRSAAEAIDARQ</sequence>
<dbReference type="InterPro" id="IPR029060">
    <property type="entry name" value="PIN-like_dom_sf"/>
</dbReference>
<protein>
    <submittedName>
        <fullName evidence="3">Type II toxin-antitoxin system VapC family toxin</fullName>
    </submittedName>
</protein>
<keyword evidence="4" id="KW-1185">Reference proteome</keyword>
<comment type="caution">
    <text evidence="3">The sequence shown here is derived from an EMBL/GenBank/DDBJ whole genome shotgun (WGS) entry which is preliminary data.</text>
</comment>
<dbReference type="Gene3D" id="3.40.50.1010">
    <property type="entry name" value="5'-nuclease"/>
    <property type="match status" value="1"/>
</dbReference>
<dbReference type="SUPFAM" id="SSF88723">
    <property type="entry name" value="PIN domain-like"/>
    <property type="match status" value="1"/>
</dbReference>
<organism evidence="3 4">
    <name type="scientific">Chelatococcus sambhunathii</name>
    <dbReference type="NCBI Taxonomy" id="363953"/>
    <lineage>
        <taxon>Bacteria</taxon>
        <taxon>Pseudomonadati</taxon>
        <taxon>Pseudomonadota</taxon>
        <taxon>Alphaproteobacteria</taxon>
        <taxon>Hyphomicrobiales</taxon>
        <taxon>Chelatococcaceae</taxon>
        <taxon>Chelatococcus</taxon>
    </lineage>
</organism>
<proteinExistence type="predicted"/>
<dbReference type="PANTHER" id="PTHR35901">
    <property type="entry name" value="RIBONUCLEASE VAPC3"/>
    <property type="match status" value="1"/>
</dbReference>
<dbReference type="PANTHER" id="PTHR35901:SF1">
    <property type="entry name" value="EXONUCLEASE VAPC9"/>
    <property type="match status" value="1"/>
</dbReference>
<dbReference type="InterPro" id="IPR002716">
    <property type="entry name" value="PIN_dom"/>
</dbReference>
<gene>
    <name evidence="3" type="ORF">IHQ68_09820</name>
</gene>
<dbReference type="Pfam" id="PF01850">
    <property type="entry name" value="PIN"/>
    <property type="match status" value="1"/>
</dbReference>
<evidence type="ECO:0000313" key="4">
    <source>
        <dbReference type="Proteomes" id="UP001181622"/>
    </source>
</evidence>